<dbReference type="AlphaFoldDB" id="A0A1C6T616"/>
<dbReference type="Proteomes" id="UP000199413">
    <property type="component" value="Unassembled WGS sequence"/>
</dbReference>
<comment type="similarity">
    <text evidence="2 4">Belongs to the bacterial solute-binding protein 3 family.</text>
</comment>
<dbReference type="STRING" id="568872.GA0070624_5797"/>
<dbReference type="PROSITE" id="PS01039">
    <property type="entry name" value="SBP_BACTERIAL_3"/>
    <property type="match status" value="1"/>
</dbReference>
<dbReference type="InterPro" id="IPR018313">
    <property type="entry name" value="SBP_3_CS"/>
</dbReference>
<protein>
    <submittedName>
        <fullName evidence="7">Polar amino acid transport system substrate-binding protein</fullName>
    </submittedName>
</protein>
<dbReference type="EMBL" id="FMHV01000002">
    <property type="protein sequence ID" value="SCL37221.1"/>
    <property type="molecule type" value="Genomic_DNA"/>
</dbReference>
<dbReference type="InterPro" id="IPR001638">
    <property type="entry name" value="Solute-binding_3/MltF_N"/>
</dbReference>
<dbReference type="GO" id="GO:0030313">
    <property type="term" value="C:cell envelope"/>
    <property type="evidence" value="ECO:0007669"/>
    <property type="project" value="UniProtKB-SubCell"/>
</dbReference>
<keyword evidence="8" id="KW-1185">Reference proteome</keyword>
<dbReference type="PROSITE" id="PS51257">
    <property type="entry name" value="PROKAR_LIPOPROTEIN"/>
    <property type="match status" value="1"/>
</dbReference>
<sequence length="303" mass="31355">MFTPHNRRRAALGVASAAMLTLSLAACGEKESTDQPGAGPSVTAAADSALAAKVPDAIKADGVIKVGTDSTYAPAEFLEADGKTVTGFDVELFNAVAQKLGLKAEYESAPFDAILPGVDSGKYEIGVSSFTINAERLKSVNMVSYFSAGTQWATKKGNPAGVDLENACGKKIAVQTGTVQVDDITARSKKCTDAGKPAVKIDQYQAQSDATAAVVSGKDDAMLADSPVGAYAVKQSNGQLELVGDIYESAPYGYAVKKDQQAFAEVLKEAVQAVITDGTYKAALQKWGVEGGAVTTAELNPSV</sequence>
<proteinExistence type="inferred from homology"/>
<evidence type="ECO:0000256" key="5">
    <source>
        <dbReference type="SAM" id="SignalP"/>
    </source>
</evidence>
<name>A0A1C6T616_9ACTN</name>
<feature type="chain" id="PRO_5039013715" evidence="5">
    <location>
        <begin position="26"/>
        <end position="303"/>
    </location>
</feature>
<comment type="subcellular location">
    <subcellularLocation>
        <location evidence="1">Cell envelope</location>
    </subcellularLocation>
</comment>
<dbReference type="OrthoDB" id="4633994at2"/>
<accession>A0A1C6T616</accession>
<dbReference type="SMART" id="SM00062">
    <property type="entry name" value="PBPb"/>
    <property type="match status" value="1"/>
</dbReference>
<dbReference type="PANTHER" id="PTHR35936:SF17">
    <property type="entry name" value="ARGININE-BINDING EXTRACELLULAR PROTEIN ARTP"/>
    <property type="match status" value="1"/>
</dbReference>
<gene>
    <name evidence="7" type="ORF">GA0070624_5797</name>
</gene>
<evidence type="ECO:0000256" key="3">
    <source>
        <dbReference type="ARBA" id="ARBA00022729"/>
    </source>
</evidence>
<feature type="domain" description="Solute-binding protein family 3/N-terminal" evidence="6">
    <location>
        <begin position="63"/>
        <end position="291"/>
    </location>
</feature>
<evidence type="ECO:0000256" key="1">
    <source>
        <dbReference type="ARBA" id="ARBA00004196"/>
    </source>
</evidence>
<dbReference type="PANTHER" id="PTHR35936">
    <property type="entry name" value="MEMBRANE-BOUND LYTIC MUREIN TRANSGLYCOSYLASE F"/>
    <property type="match status" value="1"/>
</dbReference>
<keyword evidence="3 5" id="KW-0732">Signal</keyword>
<dbReference type="CDD" id="cd01004">
    <property type="entry name" value="PBP2_MidA_like"/>
    <property type="match status" value="1"/>
</dbReference>
<dbReference type="Pfam" id="PF00497">
    <property type="entry name" value="SBP_bac_3"/>
    <property type="match status" value="1"/>
</dbReference>
<feature type="signal peptide" evidence="5">
    <location>
        <begin position="1"/>
        <end position="25"/>
    </location>
</feature>
<evidence type="ECO:0000256" key="2">
    <source>
        <dbReference type="ARBA" id="ARBA00010333"/>
    </source>
</evidence>
<organism evidence="7 8">
    <name type="scientific">Micromonospora rhizosphaerae</name>
    <dbReference type="NCBI Taxonomy" id="568872"/>
    <lineage>
        <taxon>Bacteria</taxon>
        <taxon>Bacillati</taxon>
        <taxon>Actinomycetota</taxon>
        <taxon>Actinomycetes</taxon>
        <taxon>Micromonosporales</taxon>
        <taxon>Micromonosporaceae</taxon>
        <taxon>Micromonospora</taxon>
    </lineage>
</organism>
<dbReference type="RefSeq" id="WP_091346035.1">
    <property type="nucleotide sequence ID" value="NZ_FMHV01000002.1"/>
</dbReference>
<evidence type="ECO:0000259" key="6">
    <source>
        <dbReference type="SMART" id="SM00062"/>
    </source>
</evidence>
<evidence type="ECO:0000313" key="8">
    <source>
        <dbReference type="Proteomes" id="UP000199413"/>
    </source>
</evidence>
<dbReference type="Gene3D" id="3.40.190.10">
    <property type="entry name" value="Periplasmic binding protein-like II"/>
    <property type="match status" value="2"/>
</dbReference>
<evidence type="ECO:0000256" key="4">
    <source>
        <dbReference type="RuleBase" id="RU003744"/>
    </source>
</evidence>
<dbReference type="SUPFAM" id="SSF53850">
    <property type="entry name" value="Periplasmic binding protein-like II"/>
    <property type="match status" value="1"/>
</dbReference>
<reference evidence="8" key="1">
    <citation type="submission" date="2016-06" db="EMBL/GenBank/DDBJ databases">
        <authorList>
            <person name="Varghese N."/>
            <person name="Submissions Spin"/>
        </authorList>
    </citation>
    <scope>NUCLEOTIDE SEQUENCE [LARGE SCALE GENOMIC DNA]</scope>
    <source>
        <strain evidence="8">DSM 45431</strain>
    </source>
</reference>
<evidence type="ECO:0000313" key="7">
    <source>
        <dbReference type="EMBL" id="SCL37221.1"/>
    </source>
</evidence>